<dbReference type="GO" id="GO:0003954">
    <property type="term" value="F:NADH dehydrogenase activity"/>
    <property type="evidence" value="ECO:0007669"/>
    <property type="project" value="TreeGrafter"/>
</dbReference>
<dbReference type="InterPro" id="IPR018393">
    <property type="entry name" value="NADHpl_OxRdtase_5_subgr"/>
</dbReference>
<dbReference type="GO" id="GO:0008137">
    <property type="term" value="F:NADH dehydrogenase (ubiquinone) activity"/>
    <property type="evidence" value="ECO:0007669"/>
    <property type="project" value="InterPro"/>
</dbReference>
<dbReference type="KEGG" id="agl:PYTT_0656"/>
<comment type="subcellular location">
    <subcellularLocation>
        <location evidence="1">Endomembrane system</location>
        <topology evidence="1">Multi-pass membrane protein</topology>
    </subcellularLocation>
    <subcellularLocation>
        <location evidence="5">Membrane</location>
        <topology evidence="5">Multi-pass membrane protein</topology>
    </subcellularLocation>
</comment>
<dbReference type="PANTHER" id="PTHR42829">
    <property type="entry name" value="NADH-UBIQUINONE OXIDOREDUCTASE CHAIN 5"/>
    <property type="match status" value="1"/>
</dbReference>
<evidence type="ECO:0000313" key="9">
    <source>
        <dbReference type="EMBL" id="SEH77565.1"/>
    </source>
</evidence>
<dbReference type="PRINTS" id="PR01434">
    <property type="entry name" value="NADHDHGNASE5"/>
</dbReference>
<dbReference type="OrthoDB" id="9807568at2"/>
<reference evidence="10" key="1">
    <citation type="submission" date="2016-09" db="EMBL/GenBank/DDBJ databases">
        <authorList>
            <person name="Koehorst J."/>
        </authorList>
    </citation>
    <scope>NUCLEOTIDE SEQUENCE [LARGE SCALE GENOMIC DNA]</scope>
</reference>
<keyword evidence="4 6" id="KW-0472">Membrane</keyword>
<dbReference type="InterPro" id="IPR001750">
    <property type="entry name" value="ND/Mrp_TM"/>
</dbReference>
<dbReference type="STRING" id="1679444.PYTT_0656"/>
<feature type="transmembrane region" description="Helical" evidence="6">
    <location>
        <begin position="338"/>
        <end position="355"/>
    </location>
</feature>
<feature type="transmembrane region" description="Helical" evidence="6">
    <location>
        <begin position="307"/>
        <end position="332"/>
    </location>
</feature>
<dbReference type="InterPro" id="IPR001516">
    <property type="entry name" value="Proton_antipo_N"/>
</dbReference>
<feature type="transmembrane region" description="Helical" evidence="6">
    <location>
        <begin position="491"/>
        <end position="511"/>
    </location>
</feature>
<feature type="transmembrane region" description="Helical" evidence="6">
    <location>
        <begin position="410"/>
        <end position="431"/>
    </location>
</feature>
<evidence type="ECO:0000256" key="6">
    <source>
        <dbReference type="SAM" id="Phobius"/>
    </source>
</evidence>
<feature type="transmembrane region" description="Helical" evidence="6">
    <location>
        <begin position="6"/>
        <end position="23"/>
    </location>
</feature>
<feature type="transmembrane region" description="Helical" evidence="6">
    <location>
        <begin position="116"/>
        <end position="134"/>
    </location>
</feature>
<dbReference type="PANTHER" id="PTHR42829:SF2">
    <property type="entry name" value="NADH-UBIQUINONE OXIDOREDUCTASE CHAIN 5"/>
    <property type="match status" value="1"/>
</dbReference>
<protein>
    <submittedName>
        <fullName evidence="9">Proton-conducting membrane transporter</fullName>
    </submittedName>
</protein>
<feature type="transmembrane region" description="Helical" evidence="6">
    <location>
        <begin position="375"/>
        <end position="395"/>
    </location>
</feature>
<feature type="transmembrane region" description="Helical" evidence="6">
    <location>
        <begin position="592"/>
        <end position="610"/>
    </location>
</feature>
<feature type="transmembrane region" description="Helical" evidence="6">
    <location>
        <begin position="179"/>
        <end position="197"/>
    </location>
</feature>
<dbReference type="Proteomes" id="UP000176204">
    <property type="component" value="Chromosome I"/>
</dbReference>
<keyword evidence="2 5" id="KW-0812">Transmembrane</keyword>
<accession>A0A1C7PAU2</accession>
<organism evidence="9 10">
    <name type="scientific">Akkermansia glycaniphila</name>
    <dbReference type="NCBI Taxonomy" id="1679444"/>
    <lineage>
        <taxon>Bacteria</taxon>
        <taxon>Pseudomonadati</taxon>
        <taxon>Verrucomicrobiota</taxon>
        <taxon>Verrucomicrobiia</taxon>
        <taxon>Verrucomicrobiales</taxon>
        <taxon>Akkermansiaceae</taxon>
        <taxon>Akkermansia</taxon>
    </lineage>
</organism>
<evidence type="ECO:0000256" key="3">
    <source>
        <dbReference type="ARBA" id="ARBA00022989"/>
    </source>
</evidence>
<dbReference type="Pfam" id="PF00662">
    <property type="entry name" value="Proton_antipo_N"/>
    <property type="match status" value="1"/>
</dbReference>
<feature type="transmembrane region" description="Helical" evidence="6">
    <location>
        <begin position="245"/>
        <end position="263"/>
    </location>
</feature>
<feature type="transmembrane region" description="Helical" evidence="6">
    <location>
        <begin position="452"/>
        <end position="471"/>
    </location>
</feature>
<feature type="domain" description="NADH:quinone oxidoreductase/Mrp antiporter transmembrane" evidence="7">
    <location>
        <begin position="133"/>
        <end position="415"/>
    </location>
</feature>
<dbReference type="InterPro" id="IPR003945">
    <property type="entry name" value="NU5C-like"/>
</dbReference>
<dbReference type="PRINTS" id="PR01435">
    <property type="entry name" value="NPOXDRDTASE5"/>
</dbReference>
<dbReference type="NCBIfam" id="TIGR01974">
    <property type="entry name" value="NDH_I_L"/>
    <property type="match status" value="1"/>
</dbReference>
<feature type="transmembrane region" description="Helical" evidence="6">
    <location>
        <begin position="140"/>
        <end position="158"/>
    </location>
</feature>
<feature type="transmembrane region" description="Helical" evidence="6">
    <location>
        <begin position="203"/>
        <end position="224"/>
    </location>
</feature>
<keyword evidence="10" id="KW-1185">Reference proteome</keyword>
<dbReference type="GO" id="GO:0042773">
    <property type="term" value="P:ATP synthesis coupled electron transport"/>
    <property type="evidence" value="ECO:0007669"/>
    <property type="project" value="InterPro"/>
</dbReference>
<evidence type="ECO:0000256" key="1">
    <source>
        <dbReference type="ARBA" id="ARBA00004127"/>
    </source>
</evidence>
<dbReference type="NCBIfam" id="NF005141">
    <property type="entry name" value="PRK06590.1"/>
    <property type="match status" value="1"/>
</dbReference>
<dbReference type="GO" id="GO:0016020">
    <property type="term" value="C:membrane"/>
    <property type="evidence" value="ECO:0007669"/>
    <property type="project" value="UniProtKB-SubCell"/>
</dbReference>
<evidence type="ECO:0000256" key="4">
    <source>
        <dbReference type="ARBA" id="ARBA00023136"/>
    </source>
</evidence>
<evidence type="ECO:0000259" key="8">
    <source>
        <dbReference type="Pfam" id="PF00662"/>
    </source>
</evidence>
<feature type="transmembrane region" description="Helical" evidence="6">
    <location>
        <begin position="30"/>
        <end position="50"/>
    </location>
</feature>
<dbReference type="GO" id="GO:0012505">
    <property type="term" value="C:endomembrane system"/>
    <property type="evidence" value="ECO:0007669"/>
    <property type="project" value="UniProtKB-SubCell"/>
</dbReference>
<dbReference type="Gene3D" id="1.20.5.2700">
    <property type="match status" value="1"/>
</dbReference>
<dbReference type="RefSeq" id="WP_067777008.1">
    <property type="nucleotide sequence ID" value="NZ_LIGX01000032.1"/>
</dbReference>
<name>A0A1C7PAU2_9BACT</name>
<feature type="transmembrane region" description="Helical" evidence="6">
    <location>
        <begin position="84"/>
        <end position="104"/>
    </location>
</feature>
<dbReference type="EMBL" id="LT629973">
    <property type="protein sequence ID" value="SEH77565.1"/>
    <property type="molecule type" value="Genomic_DNA"/>
</dbReference>
<evidence type="ECO:0000313" key="10">
    <source>
        <dbReference type="Proteomes" id="UP000176204"/>
    </source>
</evidence>
<feature type="transmembrane region" description="Helical" evidence="6">
    <location>
        <begin position="275"/>
        <end position="295"/>
    </location>
</feature>
<gene>
    <name evidence="9" type="ORF">PYTT_0656</name>
</gene>
<proteinExistence type="predicted"/>
<dbReference type="Pfam" id="PF00361">
    <property type="entry name" value="Proton_antipo_M"/>
    <property type="match status" value="1"/>
</dbReference>
<sequence>MDLNITWILLLLPLAVAAINWLLLAKKGNIAALTATLSALITFALSILLLQEDAAARAAETLSFTWIPISKTASIDIGCMLDDLAIRMMVLVTGIGLLVHIFSWGYMKDDSAKGRYFAALSIFMFSMTGIVLSTNLAMTFIYWELVGFSSYLLIGHWYKKNAAADAAKKAFITNRVGDYGFLIGILIAWGMMGTLSFDNMAVPAGVPAFALAAMILCLFCGAVGKSAQFPLHVWLPDAMEGPTPVSALIHAATMVAAGVYMLVRVQTSIGVEAFAGLPSEVITAVGAITAVIAALMATQQNDIKRILAYSTLSQLGYMVMAVGVCSGEAAMFHLFTHAWFKALLFLGAGAIILACHHEQDIWKMGGLGGKMKITALCFILGTAALIAIPGTSGFFSKEATLDAALEHNPFYFWVGAGVACLTTFYMLRLVLVVFKGRARSEQAGHAHEVAPCMTLPLILLAVMAVISGYSVVADRLVPFNGFHAHAFEPGFAFYVSLGALALGIILAVAVYGRSRDTDPLANNAISRALANRLYIDKFYDKVLIRGIQGTLATIIDFFDQFIIGGLIVQGAARIVAGIGNLVRRMQAGYLRGYAFIFGLGILFIVYLMVFSRI</sequence>
<dbReference type="PATRIC" id="fig|1679444.3.peg.1035"/>
<evidence type="ECO:0000259" key="7">
    <source>
        <dbReference type="Pfam" id="PF00361"/>
    </source>
</evidence>
<feature type="domain" description="NADH-Ubiquinone oxidoreductase (complex I) chain 5 N-terminal" evidence="8">
    <location>
        <begin position="66"/>
        <end position="117"/>
    </location>
</feature>
<keyword evidence="3 6" id="KW-1133">Transmembrane helix</keyword>
<dbReference type="GO" id="GO:0015990">
    <property type="term" value="P:electron transport coupled proton transport"/>
    <property type="evidence" value="ECO:0007669"/>
    <property type="project" value="TreeGrafter"/>
</dbReference>
<dbReference type="AlphaFoldDB" id="A0A1C7PAU2"/>
<evidence type="ECO:0000256" key="2">
    <source>
        <dbReference type="ARBA" id="ARBA00022692"/>
    </source>
</evidence>
<evidence type="ECO:0000256" key="5">
    <source>
        <dbReference type="RuleBase" id="RU000320"/>
    </source>
</evidence>